<sequence>MNIFKSILLLGITTIFLWSCGAQTGQDRSQEVKEAKAGRNYGGVFRLNETENIKTLFPPAIADAFSYRVATPIFEGLFTFDQADISKVHPSLVADYTISDDRKTYTFKLKEGVFFHDDPCFAEGKGREFTAEDVKFCLTKLCTQSLQNKNFPAFKDLILGAQEYYDASANGNVPAFELKGVKVIDKYTVSVELQAPNALFLVTLARPAAFIYPKEALEKYGLDVRIHPVGTGPFYLNTIDEDVSVTLKKNRHYHKTDEYNNQLPFIDAISISFIKDKKTELLEFKKGKLDMIYRLPTEYIIEILEETAAKGANVPTDYMLQRVPEMLSQYLTFRNDQGVFQDVNVRKAISFAIDRHRILDFVLNGEGYAPAEQGVTPPVFENYDIQKIKGYPLNLDSARYYLLKAGYNKRNPFPKIKLLLNAEGDRNTYVAMELQKQLKDHLNIDLELQILPFSQLLEKSFSGDFNLIRTAWLADYPSPENFLWQFYGQHVPEDPNQQSVPNIGRFKDQKYDQLFEKALAAGSLEEANQYFTQAENYLMTQAPIVALWYDEGYRLVKNYVQNFPNNPMQYRDYSEVYFQHDPQTHISSASSAE</sequence>
<comment type="caution">
    <text evidence="3">The sequence shown here is derived from an EMBL/GenBank/DDBJ whole genome shotgun (WGS) entry which is preliminary data.</text>
</comment>
<proteinExistence type="predicted"/>
<accession>A0AAN4VYK7</accession>
<evidence type="ECO:0000313" key="3">
    <source>
        <dbReference type="EMBL" id="GJM62436.1"/>
    </source>
</evidence>
<dbReference type="GO" id="GO:0043190">
    <property type="term" value="C:ATP-binding cassette (ABC) transporter complex"/>
    <property type="evidence" value="ECO:0007669"/>
    <property type="project" value="InterPro"/>
</dbReference>
<dbReference type="InterPro" id="IPR039424">
    <property type="entry name" value="SBP_5"/>
</dbReference>
<dbReference type="EMBL" id="BQKE01000001">
    <property type="protein sequence ID" value="GJM62436.1"/>
    <property type="molecule type" value="Genomic_DNA"/>
</dbReference>
<feature type="domain" description="Solute-binding protein family 5" evidence="2">
    <location>
        <begin position="87"/>
        <end position="489"/>
    </location>
</feature>
<dbReference type="Pfam" id="PF00496">
    <property type="entry name" value="SBP_bac_5"/>
    <property type="match status" value="1"/>
</dbReference>
<dbReference type="AlphaFoldDB" id="A0AAN4VYK7"/>
<dbReference type="Gene3D" id="3.90.76.10">
    <property type="entry name" value="Dipeptide-binding Protein, Domain 1"/>
    <property type="match status" value="1"/>
</dbReference>
<dbReference type="PANTHER" id="PTHR30290">
    <property type="entry name" value="PERIPLASMIC BINDING COMPONENT OF ABC TRANSPORTER"/>
    <property type="match status" value="1"/>
</dbReference>
<evidence type="ECO:0000259" key="2">
    <source>
        <dbReference type="Pfam" id="PF00496"/>
    </source>
</evidence>
<dbReference type="GO" id="GO:0030288">
    <property type="term" value="C:outer membrane-bounded periplasmic space"/>
    <property type="evidence" value="ECO:0007669"/>
    <property type="project" value="UniProtKB-ARBA"/>
</dbReference>
<dbReference type="GO" id="GO:1904680">
    <property type="term" value="F:peptide transmembrane transporter activity"/>
    <property type="evidence" value="ECO:0007669"/>
    <property type="project" value="TreeGrafter"/>
</dbReference>
<name>A0AAN4VYK7_9BACT</name>
<feature type="signal peptide" evidence="1">
    <location>
        <begin position="1"/>
        <end position="24"/>
    </location>
</feature>
<dbReference type="CDD" id="cd00995">
    <property type="entry name" value="PBP2_NikA_DppA_OppA_like"/>
    <property type="match status" value="1"/>
</dbReference>
<dbReference type="PIRSF" id="PIRSF002741">
    <property type="entry name" value="MppA"/>
    <property type="match status" value="1"/>
</dbReference>
<evidence type="ECO:0000313" key="4">
    <source>
        <dbReference type="Proteomes" id="UP001310022"/>
    </source>
</evidence>
<protein>
    <submittedName>
        <fullName evidence="3">Peptide ABC transporter substrate-binding protein</fullName>
    </submittedName>
</protein>
<keyword evidence="1" id="KW-0732">Signal</keyword>
<feature type="chain" id="PRO_5042880754" evidence="1">
    <location>
        <begin position="25"/>
        <end position="593"/>
    </location>
</feature>
<evidence type="ECO:0000256" key="1">
    <source>
        <dbReference type="SAM" id="SignalP"/>
    </source>
</evidence>
<reference evidence="3 4" key="1">
    <citation type="submission" date="2021-12" db="EMBL/GenBank/DDBJ databases">
        <title>Genome sequencing of bacteria with rrn-lacking chromosome and rrn-plasmid.</title>
        <authorList>
            <person name="Anda M."/>
            <person name="Iwasaki W."/>
        </authorList>
    </citation>
    <scope>NUCLEOTIDE SEQUENCE [LARGE SCALE GENOMIC DNA]</scope>
    <source>
        <strain evidence="3 4">NBRC 15940</strain>
    </source>
</reference>
<dbReference type="RefSeq" id="WP_338237695.1">
    <property type="nucleotide sequence ID" value="NZ_BQKE01000001.1"/>
</dbReference>
<organism evidence="3 4">
    <name type="scientific">Persicobacter diffluens</name>
    <dbReference type="NCBI Taxonomy" id="981"/>
    <lineage>
        <taxon>Bacteria</taxon>
        <taxon>Pseudomonadati</taxon>
        <taxon>Bacteroidota</taxon>
        <taxon>Cytophagia</taxon>
        <taxon>Cytophagales</taxon>
        <taxon>Persicobacteraceae</taxon>
        <taxon>Persicobacter</taxon>
    </lineage>
</organism>
<dbReference type="SUPFAM" id="SSF53850">
    <property type="entry name" value="Periplasmic binding protein-like II"/>
    <property type="match status" value="1"/>
</dbReference>
<dbReference type="InterPro" id="IPR000914">
    <property type="entry name" value="SBP_5_dom"/>
</dbReference>
<dbReference type="GO" id="GO:0015833">
    <property type="term" value="P:peptide transport"/>
    <property type="evidence" value="ECO:0007669"/>
    <property type="project" value="TreeGrafter"/>
</dbReference>
<gene>
    <name evidence="3" type="ORF">PEDI_29880</name>
</gene>
<dbReference type="Gene3D" id="3.10.105.10">
    <property type="entry name" value="Dipeptide-binding Protein, Domain 3"/>
    <property type="match status" value="1"/>
</dbReference>
<dbReference type="Gene3D" id="3.40.190.10">
    <property type="entry name" value="Periplasmic binding protein-like II"/>
    <property type="match status" value="1"/>
</dbReference>
<keyword evidence="4" id="KW-1185">Reference proteome</keyword>
<dbReference type="Proteomes" id="UP001310022">
    <property type="component" value="Unassembled WGS sequence"/>
</dbReference>
<dbReference type="InterPro" id="IPR030678">
    <property type="entry name" value="Peptide/Ni-bd"/>
</dbReference>